<feature type="signal peptide" evidence="4">
    <location>
        <begin position="1"/>
        <end position="21"/>
    </location>
</feature>
<dbReference type="RefSeq" id="WP_135868893.1">
    <property type="nucleotide sequence ID" value="NZ_SRSC01000001.1"/>
</dbReference>
<gene>
    <name evidence="6" type="ORF">E4633_03630</name>
</gene>
<dbReference type="Gene3D" id="2.40.100.10">
    <property type="entry name" value="Cyclophilin-like"/>
    <property type="match status" value="1"/>
</dbReference>
<proteinExistence type="inferred from homology"/>
<evidence type="ECO:0000313" key="7">
    <source>
        <dbReference type="Proteomes" id="UP000306416"/>
    </source>
</evidence>
<dbReference type="EMBL" id="SRSC01000001">
    <property type="protein sequence ID" value="TGU74565.1"/>
    <property type="molecule type" value="Genomic_DNA"/>
</dbReference>
<evidence type="ECO:0000256" key="2">
    <source>
        <dbReference type="ARBA" id="ARBA00023110"/>
    </source>
</evidence>
<feature type="domain" description="PPIase cyclophilin-type" evidence="5">
    <location>
        <begin position="32"/>
        <end position="191"/>
    </location>
</feature>
<comment type="similarity">
    <text evidence="1 4">Belongs to the cyclophilin-type PPIase family.</text>
</comment>
<dbReference type="CDD" id="cd01920">
    <property type="entry name" value="cyclophilin_EcCYP_like"/>
    <property type="match status" value="1"/>
</dbReference>
<dbReference type="AlphaFoldDB" id="A0A4S1CLD7"/>
<dbReference type="GO" id="GO:0003755">
    <property type="term" value="F:peptidyl-prolyl cis-trans isomerase activity"/>
    <property type="evidence" value="ECO:0007669"/>
    <property type="project" value="UniProtKB-UniRule"/>
</dbReference>
<evidence type="ECO:0000259" key="5">
    <source>
        <dbReference type="PROSITE" id="PS50072"/>
    </source>
</evidence>
<dbReference type="InterPro" id="IPR020892">
    <property type="entry name" value="Cyclophilin-type_PPIase_CS"/>
</dbReference>
<evidence type="ECO:0000313" key="6">
    <source>
        <dbReference type="EMBL" id="TGU74565.1"/>
    </source>
</evidence>
<dbReference type="PROSITE" id="PS00170">
    <property type="entry name" value="CSA_PPIASE_1"/>
    <property type="match status" value="1"/>
</dbReference>
<dbReference type="SUPFAM" id="SSF50891">
    <property type="entry name" value="Cyclophilin-like"/>
    <property type="match status" value="1"/>
</dbReference>
<dbReference type="PRINTS" id="PR00153">
    <property type="entry name" value="CSAPPISMRASE"/>
</dbReference>
<dbReference type="PROSITE" id="PS50072">
    <property type="entry name" value="CSA_PPIASE_2"/>
    <property type="match status" value="1"/>
</dbReference>
<dbReference type="GO" id="GO:0006457">
    <property type="term" value="P:protein folding"/>
    <property type="evidence" value="ECO:0007669"/>
    <property type="project" value="InterPro"/>
</dbReference>
<protein>
    <recommendedName>
        <fullName evidence="4">Peptidyl-prolyl cis-trans isomerase</fullName>
        <shortName evidence="4">PPIase</shortName>
        <ecNumber evidence="4">5.2.1.8</ecNumber>
    </recommendedName>
</protein>
<evidence type="ECO:0000256" key="1">
    <source>
        <dbReference type="ARBA" id="ARBA00007365"/>
    </source>
</evidence>
<reference evidence="6 7" key="1">
    <citation type="submission" date="2019-04" db="EMBL/GenBank/DDBJ databases">
        <title>Geobacter oryzae sp. nov., ferric-reducing bacteria isolated from paddy soil.</title>
        <authorList>
            <person name="Xu Z."/>
            <person name="Masuda Y."/>
            <person name="Itoh H."/>
            <person name="Senoo K."/>
        </authorList>
    </citation>
    <scope>NUCLEOTIDE SEQUENCE [LARGE SCALE GENOMIC DNA]</scope>
    <source>
        <strain evidence="6 7">Red111</strain>
    </source>
</reference>
<organism evidence="6 7">
    <name type="scientific">Geomonas terrae</name>
    <dbReference type="NCBI Taxonomy" id="2562681"/>
    <lineage>
        <taxon>Bacteria</taxon>
        <taxon>Pseudomonadati</taxon>
        <taxon>Thermodesulfobacteriota</taxon>
        <taxon>Desulfuromonadia</taxon>
        <taxon>Geobacterales</taxon>
        <taxon>Geobacteraceae</taxon>
        <taxon>Geomonas</taxon>
    </lineage>
</organism>
<comment type="caution">
    <text evidence="6">The sequence shown here is derived from an EMBL/GenBank/DDBJ whole genome shotgun (WGS) entry which is preliminary data.</text>
</comment>
<sequence>MLKRFIHALVLGLFLAGGAMAAEAKNPVVLIETNQGNVKVELFQKEAPISVKNFLDYAKSGFYKGTIFHRVIPGFMIQGGGFTQDLEQKQTKAPIKNEAANGLKNERGTLAMARTNVVDSATAQFFINVVNNDFLNHRPMAGPMGYGYAVFGKVVEGMDVVDKIAATRTGIGSNGMPDVPVQPMVIKDMKVVK</sequence>
<dbReference type="EC" id="5.2.1.8" evidence="4"/>
<dbReference type="InterPro" id="IPR002130">
    <property type="entry name" value="Cyclophilin-type_PPIase_dom"/>
</dbReference>
<evidence type="ECO:0000256" key="3">
    <source>
        <dbReference type="ARBA" id="ARBA00023235"/>
    </source>
</evidence>
<feature type="chain" id="PRO_5020830557" description="Peptidyl-prolyl cis-trans isomerase" evidence="4">
    <location>
        <begin position="22"/>
        <end position="193"/>
    </location>
</feature>
<keyword evidence="4" id="KW-0732">Signal</keyword>
<comment type="catalytic activity">
    <reaction evidence="4">
        <text>[protein]-peptidylproline (omega=180) = [protein]-peptidylproline (omega=0)</text>
        <dbReference type="Rhea" id="RHEA:16237"/>
        <dbReference type="Rhea" id="RHEA-COMP:10747"/>
        <dbReference type="Rhea" id="RHEA-COMP:10748"/>
        <dbReference type="ChEBI" id="CHEBI:83833"/>
        <dbReference type="ChEBI" id="CHEBI:83834"/>
        <dbReference type="EC" id="5.2.1.8"/>
    </reaction>
</comment>
<accession>A0A4S1CLD7</accession>
<dbReference type="InterPro" id="IPR044665">
    <property type="entry name" value="E_coli_cyclophilin_A-like"/>
</dbReference>
<name>A0A4S1CLD7_9BACT</name>
<dbReference type="InterPro" id="IPR029000">
    <property type="entry name" value="Cyclophilin-like_dom_sf"/>
</dbReference>
<keyword evidence="2 4" id="KW-0697">Rotamase</keyword>
<evidence type="ECO:0000256" key="4">
    <source>
        <dbReference type="RuleBase" id="RU363019"/>
    </source>
</evidence>
<dbReference type="Proteomes" id="UP000306416">
    <property type="component" value="Unassembled WGS sequence"/>
</dbReference>
<dbReference type="PANTHER" id="PTHR43246">
    <property type="entry name" value="PEPTIDYL-PROLYL CIS-TRANS ISOMERASE CYP38, CHLOROPLASTIC"/>
    <property type="match status" value="1"/>
</dbReference>
<comment type="function">
    <text evidence="4">PPIases accelerate the folding of proteins. It catalyzes the cis-trans isomerization of proline imidic peptide bonds in oligopeptides.</text>
</comment>
<keyword evidence="3 4" id="KW-0413">Isomerase</keyword>
<dbReference type="Pfam" id="PF00160">
    <property type="entry name" value="Pro_isomerase"/>
    <property type="match status" value="1"/>
</dbReference>
<keyword evidence="7" id="KW-1185">Reference proteome</keyword>